<evidence type="ECO:0000256" key="1">
    <source>
        <dbReference type="SAM" id="MobiDB-lite"/>
    </source>
</evidence>
<keyword evidence="3" id="KW-1185">Reference proteome</keyword>
<dbReference type="CDD" id="cd14686">
    <property type="entry name" value="bZIP"/>
    <property type="match status" value="1"/>
</dbReference>
<dbReference type="EMBL" id="JARJLG010000157">
    <property type="protein sequence ID" value="KAJ7735081.1"/>
    <property type="molecule type" value="Genomic_DNA"/>
</dbReference>
<evidence type="ECO:0000313" key="3">
    <source>
        <dbReference type="Proteomes" id="UP001215280"/>
    </source>
</evidence>
<accession>A0AAD7I636</accession>
<dbReference type="Proteomes" id="UP001215280">
    <property type="component" value="Unassembled WGS sequence"/>
</dbReference>
<dbReference type="AlphaFoldDB" id="A0AAD7I636"/>
<proteinExistence type="predicted"/>
<feature type="compositionally biased region" description="Pro residues" evidence="1">
    <location>
        <begin position="317"/>
        <end position="327"/>
    </location>
</feature>
<feature type="compositionally biased region" description="Basic and acidic residues" evidence="1">
    <location>
        <begin position="25"/>
        <end position="48"/>
    </location>
</feature>
<feature type="region of interest" description="Disordered" evidence="1">
    <location>
        <begin position="253"/>
        <end position="395"/>
    </location>
</feature>
<evidence type="ECO:0000313" key="2">
    <source>
        <dbReference type="EMBL" id="KAJ7735081.1"/>
    </source>
</evidence>
<feature type="region of interest" description="Disordered" evidence="1">
    <location>
        <begin position="1"/>
        <end position="87"/>
    </location>
</feature>
<name>A0AAD7I636_9AGAR</name>
<feature type="region of interest" description="Disordered" evidence="1">
    <location>
        <begin position="446"/>
        <end position="471"/>
    </location>
</feature>
<gene>
    <name evidence="2" type="ORF">DFH07DRAFT_780097</name>
</gene>
<feature type="compositionally biased region" description="Basic and acidic residues" evidence="1">
    <location>
        <begin position="65"/>
        <end position="80"/>
    </location>
</feature>
<reference evidence="2" key="1">
    <citation type="submission" date="2023-03" db="EMBL/GenBank/DDBJ databases">
        <title>Massive genome expansion in bonnet fungi (Mycena s.s.) driven by repeated elements and novel gene families across ecological guilds.</title>
        <authorList>
            <consortium name="Lawrence Berkeley National Laboratory"/>
            <person name="Harder C.B."/>
            <person name="Miyauchi S."/>
            <person name="Viragh M."/>
            <person name="Kuo A."/>
            <person name="Thoen E."/>
            <person name="Andreopoulos B."/>
            <person name="Lu D."/>
            <person name="Skrede I."/>
            <person name="Drula E."/>
            <person name="Henrissat B."/>
            <person name="Morin E."/>
            <person name="Kohler A."/>
            <person name="Barry K."/>
            <person name="LaButti K."/>
            <person name="Morin E."/>
            <person name="Salamov A."/>
            <person name="Lipzen A."/>
            <person name="Mereny Z."/>
            <person name="Hegedus B."/>
            <person name="Baldrian P."/>
            <person name="Stursova M."/>
            <person name="Weitz H."/>
            <person name="Taylor A."/>
            <person name="Grigoriev I.V."/>
            <person name="Nagy L.G."/>
            <person name="Martin F."/>
            <person name="Kauserud H."/>
        </authorList>
    </citation>
    <scope>NUCLEOTIDE SEQUENCE</scope>
    <source>
        <strain evidence="2">CBHHK188m</strain>
    </source>
</reference>
<sequence length="516" mass="56117">MSPTPEPYQLQPPDVAGWLRRRRHAEAQRRYREKNLEETREKARERMQTLRRLRDRAGASSKAEAAAKRRAEDADRREHPLTLGGPRRRKRKFIKAFGEDAFYDYYLPQQKTRAEAQMPGISARYRKEVLGKAQHKGGDERASDHGRKVSLLFTSMCDPTFIPSAGFISRKEHDENSRKMWFVVFEQGLFTTRKDALCYAQDPSDVHIFLTREEAEDYWTSTCDVVHAHTIEDDQERDEIVHDGGPIASLVSTRSTSHLKSPTARGATAPIAPRLKSPTPHSATAAVTKLPLYIDDDDAPPRRRSPRINAPAGTPAAPAPIVDPKPTPAKAKARALSTMDDDEDLPDHKRAKGRSKAPQAPPAVPLPARSKFKPAFGPKIKPPPPTAAGGSAAWAPGVPASASPAFVPRAGPLGSVSASSFVPGTPSTTSFSTVSSLSSSFASSSLHAGAHRSAASPAPTGVSGSSTGARRLWWNPTQNSFYKEAATAYEEMAGSEWLKVVSVEEVDEILSAGGGP</sequence>
<organism evidence="2 3">
    <name type="scientific">Mycena maculata</name>
    <dbReference type="NCBI Taxonomy" id="230809"/>
    <lineage>
        <taxon>Eukaryota</taxon>
        <taxon>Fungi</taxon>
        <taxon>Dikarya</taxon>
        <taxon>Basidiomycota</taxon>
        <taxon>Agaricomycotina</taxon>
        <taxon>Agaricomycetes</taxon>
        <taxon>Agaricomycetidae</taxon>
        <taxon>Agaricales</taxon>
        <taxon>Marasmiineae</taxon>
        <taxon>Mycenaceae</taxon>
        <taxon>Mycena</taxon>
    </lineage>
</organism>
<protein>
    <submittedName>
        <fullName evidence="2">Uncharacterized protein</fullName>
    </submittedName>
</protein>
<comment type="caution">
    <text evidence="2">The sequence shown here is derived from an EMBL/GenBank/DDBJ whole genome shotgun (WGS) entry which is preliminary data.</text>
</comment>